<organism evidence="2 3">
    <name type="scientific">Segatella salivae</name>
    <dbReference type="NCBI Taxonomy" id="228604"/>
    <lineage>
        <taxon>Bacteria</taxon>
        <taxon>Pseudomonadati</taxon>
        <taxon>Bacteroidota</taxon>
        <taxon>Bacteroidia</taxon>
        <taxon>Bacteroidales</taxon>
        <taxon>Prevotellaceae</taxon>
        <taxon>Segatella</taxon>
    </lineage>
</organism>
<dbReference type="PANTHER" id="PTHR47505:SF1">
    <property type="entry name" value="DNA UTILIZATION PROTEIN YHGH"/>
    <property type="match status" value="1"/>
</dbReference>
<sequence length="231" mass="26032">MISLLRHVKEVVKPRACVICQHRLAPTEHAVCTTCNRHLPRTHYAVEARDNPVCRLFWKQVPIERGASWVVYAAHAPISKAIYALKYRHQAIIGQRLGELMATELKAEGFFEGIDFIVPVPLTRGRCRERGYNQSLLIAEGISHVTSIAIDEHILTRLHYKGSQTQQTIERRRENVKGAFQLHHPERVRGHHVLLIDDVITTGATMLACAKELARAGEVKISVLSLGYAGR</sequence>
<dbReference type="AlphaFoldDB" id="A0AAW4NQF8"/>
<reference evidence="2" key="1">
    <citation type="submission" date="2021-07" db="EMBL/GenBank/DDBJ databases">
        <title>Genomic diversity and antimicrobial resistance of Prevotella spp. isolated from chronic lung disease airways.</title>
        <authorList>
            <person name="Webb K.A."/>
            <person name="Olagoke O.S."/>
            <person name="Baird T."/>
            <person name="Neill J."/>
            <person name="Pham A."/>
            <person name="Wells T.J."/>
            <person name="Ramsay K.A."/>
            <person name="Bell S.C."/>
            <person name="Sarovich D.S."/>
            <person name="Price E.P."/>
        </authorList>
    </citation>
    <scope>NUCLEOTIDE SEQUENCE</scope>
    <source>
        <strain evidence="2">SCHI0047.S.3</strain>
    </source>
</reference>
<proteinExistence type="predicted"/>
<evidence type="ECO:0000259" key="1">
    <source>
        <dbReference type="Pfam" id="PF00156"/>
    </source>
</evidence>
<dbReference type="InterPro" id="IPR051910">
    <property type="entry name" value="ComF/GntX_DNA_util-trans"/>
</dbReference>
<feature type="domain" description="Phosphoribosyltransferase" evidence="1">
    <location>
        <begin position="159"/>
        <end position="217"/>
    </location>
</feature>
<accession>A0AAW4NQF8</accession>
<dbReference type="Proteomes" id="UP001196873">
    <property type="component" value="Unassembled WGS sequence"/>
</dbReference>
<dbReference type="RefSeq" id="WP_219427228.1">
    <property type="nucleotide sequence ID" value="NZ_JAHXRD010000002.1"/>
</dbReference>
<dbReference type="CDD" id="cd06223">
    <property type="entry name" value="PRTases_typeI"/>
    <property type="match status" value="1"/>
</dbReference>
<protein>
    <submittedName>
        <fullName evidence="2">ComF family protein</fullName>
    </submittedName>
</protein>
<gene>
    <name evidence="2" type="ORF">KZY68_02075</name>
</gene>
<dbReference type="PANTHER" id="PTHR47505">
    <property type="entry name" value="DNA UTILIZATION PROTEIN YHGH"/>
    <property type="match status" value="1"/>
</dbReference>
<dbReference type="Pfam" id="PF00156">
    <property type="entry name" value="Pribosyltran"/>
    <property type="match status" value="1"/>
</dbReference>
<evidence type="ECO:0000313" key="3">
    <source>
        <dbReference type="Proteomes" id="UP001196873"/>
    </source>
</evidence>
<dbReference type="EMBL" id="JAHXRF010000002">
    <property type="protein sequence ID" value="MBW4864826.1"/>
    <property type="molecule type" value="Genomic_DNA"/>
</dbReference>
<evidence type="ECO:0000313" key="2">
    <source>
        <dbReference type="EMBL" id="MBW4864826.1"/>
    </source>
</evidence>
<name>A0AAW4NQF8_9BACT</name>
<comment type="caution">
    <text evidence="2">The sequence shown here is derived from an EMBL/GenBank/DDBJ whole genome shotgun (WGS) entry which is preliminary data.</text>
</comment>
<dbReference type="InterPro" id="IPR000836">
    <property type="entry name" value="PRTase_dom"/>
</dbReference>